<gene>
    <name evidence="1" type="ORF">O1611_g1929</name>
</gene>
<keyword evidence="2" id="KW-1185">Reference proteome</keyword>
<evidence type="ECO:0000313" key="1">
    <source>
        <dbReference type="EMBL" id="KAJ8131697.1"/>
    </source>
</evidence>
<protein>
    <submittedName>
        <fullName evidence="1">Uncharacterized protein</fullName>
    </submittedName>
</protein>
<sequence>MLIASIITSGIMLAVSALTLNGTASNSTWIELEADKNKPIPITDVRCMHLTVLEDYAAVAKKRMIEWGESGHKVRPGSHVVKFFPENSTDSMAWIVCNMKLFGRDPLPRNELNQAEDEIISQCGRMESGRVFSRKWNKEYIMAPHSWYFKALWKGGGVCRHG</sequence>
<accession>A0ACC2JWP6</accession>
<proteinExistence type="predicted"/>
<reference evidence="1" key="1">
    <citation type="submission" date="2022-12" db="EMBL/GenBank/DDBJ databases">
        <title>Genome Sequence of Lasiodiplodia mahajangana.</title>
        <authorList>
            <person name="Buettner E."/>
        </authorList>
    </citation>
    <scope>NUCLEOTIDE SEQUENCE</scope>
    <source>
        <strain evidence="1">VT137</strain>
    </source>
</reference>
<organism evidence="1 2">
    <name type="scientific">Lasiodiplodia mahajangana</name>
    <dbReference type="NCBI Taxonomy" id="1108764"/>
    <lineage>
        <taxon>Eukaryota</taxon>
        <taxon>Fungi</taxon>
        <taxon>Dikarya</taxon>
        <taxon>Ascomycota</taxon>
        <taxon>Pezizomycotina</taxon>
        <taxon>Dothideomycetes</taxon>
        <taxon>Dothideomycetes incertae sedis</taxon>
        <taxon>Botryosphaeriales</taxon>
        <taxon>Botryosphaeriaceae</taxon>
        <taxon>Lasiodiplodia</taxon>
    </lineage>
</organism>
<comment type="caution">
    <text evidence="1">The sequence shown here is derived from an EMBL/GenBank/DDBJ whole genome shotgun (WGS) entry which is preliminary data.</text>
</comment>
<evidence type="ECO:0000313" key="2">
    <source>
        <dbReference type="Proteomes" id="UP001153332"/>
    </source>
</evidence>
<dbReference type="Proteomes" id="UP001153332">
    <property type="component" value="Unassembled WGS sequence"/>
</dbReference>
<dbReference type="EMBL" id="JAPUUL010000244">
    <property type="protein sequence ID" value="KAJ8131697.1"/>
    <property type="molecule type" value="Genomic_DNA"/>
</dbReference>
<name>A0ACC2JWP6_9PEZI</name>